<evidence type="ECO:0000259" key="2">
    <source>
        <dbReference type="Pfam" id="PF00589"/>
    </source>
</evidence>
<dbReference type="OrthoDB" id="9803188at2"/>
<dbReference type="Pfam" id="PF00589">
    <property type="entry name" value="Phage_integrase"/>
    <property type="match status" value="1"/>
</dbReference>
<dbReference type="Proteomes" id="UP000275076">
    <property type="component" value="Unassembled WGS sequence"/>
</dbReference>
<protein>
    <recommendedName>
        <fullName evidence="2">Tyr recombinase domain-containing protein</fullName>
    </recommendedName>
</protein>
<gene>
    <name evidence="3" type="ORF">D7Z54_03195</name>
</gene>
<dbReference type="InterPro" id="IPR002104">
    <property type="entry name" value="Integrase_catalytic"/>
</dbReference>
<dbReference type="InterPro" id="IPR011010">
    <property type="entry name" value="DNA_brk_join_enz"/>
</dbReference>
<proteinExistence type="predicted"/>
<evidence type="ECO:0000313" key="4">
    <source>
        <dbReference type="Proteomes" id="UP000275076"/>
    </source>
</evidence>
<sequence>MNTGNSIRPDSIKKKDLEKIRFHDLRHMSITYLIEKNVPVKSISERTRHSRIGTAMDI</sequence>
<keyword evidence="1" id="KW-0233">DNA recombination</keyword>
<keyword evidence="4" id="KW-1185">Reference proteome</keyword>
<dbReference type="EMBL" id="RBVX01000002">
    <property type="protein sequence ID" value="RSL34857.1"/>
    <property type="molecule type" value="Genomic_DNA"/>
</dbReference>
<accession>A0A3R9QNN3</accession>
<dbReference type="Gene3D" id="1.10.443.10">
    <property type="entry name" value="Intergrase catalytic core"/>
    <property type="match status" value="1"/>
</dbReference>
<organism evidence="3 4">
    <name type="scientific">Salibacterium salarium</name>
    <dbReference type="NCBI Taxonomy" id="284579"/>
    <lineage>
        <taxon>Bacteria</taxon>
        <taxon>Bacillati</taxon>
        <taxon>Bacillota</taxon>
        <taxon>Bacilli</taxon>
        <taxon>Bacillales</taxon>
        <taxon>Bacillaceae</taxon>
    </lineage>
</organism>
<feature type="domain" description="Tyr recombinase" evidence="2">
    <location>
        <begin position="13"/>
        <end position="55"/>
    </location>
</feature>
<name>A0A3R9QNN3_9BACI</name>
<dbReference type="GO" id="GO:0003677">
    <property type="term" value="F:DNA binding"/>
    <property type="evidence" value="ECO:0007669"/>
    <property type="project" value="InterPro"/>
</dbReference>
<dbReference type="SUPFAM" id="SSF56349">
    <property type="entry name" value="DNA breaking-rejoining enzymes"/>
    <property type="match status" value="1"/>
</dbReference>
<dbReference type="InterPro" id="IPR013762">
    <property type="entry name" value="Integrase-like_cat_sf"/>
</dbReference>
<dbReference type="GO" id="GO:0015074">
    <property type="term" value="P:DNA integration"/>
    <property type="evidence" value="ECO:0007669"/>
    <property type="project" value="InterPro"/>
</dbReference>
<dbReference type="AlphaFoldDB" id="A0A3R9QNN3"/>
<comment type="caution">
    <text evidence="3">The sequence shown here is derived from an EMBL/GenBank/DDBJ whole genome shotgun (WGS) entry which is preliminary data.</text>
</comment>
<dbReference type="GO" id="GO:0006310">
    <property type="term" value="P:DNA recombination"/>
    <property type="evidence" value="ECO:0007669"/>
    <property type="project" value="UniProtKB-KW"/>
</dbReference>
<reference evidence="3 4" key="1">
    <citation type="submission" date="2018-10" db="EMBL/GenBank/DDBJ databases">
        <title>Draft genome sequence of Bacillus salarius IM0101, isolated from a hypersaline soil in Inner Mongolia, China.</title>
        <authorList>
            <person name="Yamprayoonswat W."/>
            <person name="Boonvisut S."/>
            <person name="Jumpathong W."/>
            <person name="Sittihan S."/>
            <person name="Ruangsuj P."/>
            <person name="Wanthongcharoen S."/>
            <person name="Thongpramul N."/>
            <person name="Pimmason S."/>
            <person name="Yu B."/>
            <person name="Yasawong M."/>
        </authorList>
    </citation>
    <scope>NUCLEOTIDE SEQUENCE [LARGE SCALE GENOMIC DNA]</scope>
    <source>
        <strain evidence="3 4">IM0101</strain>
    </source>
</reference>
<evidence type="ECO:0000256" key="1">
    <source>
        <dbReference type="ARBA" id="ARBA00023172"/>
    </source>
</evidence>
<evidence type="ECO:0000313" key="3">
    <source>
        <dbReference type="EMBL" id="RSL34857.1"/>
    </source>
</evidence>